<name>A0A178FQ29_TRIVO</name>
<feature type="domain" description="DUF7924" evidence="2">
    <location>
        <begin position="276"/>
        <end position="433"/>
    </location>
</feature>
<feature type="compositionally biased region" description="Polar residues" evidence="1">
    <location>
        <begin position="58"/>
        <end position="67"/>
    </location>
</feature>
<protein>
    <recommendedName>
        <fullName evidence="2">DUF7924 domain-containing protein</fullName>
    </recommendedName>
</protein>
<dbReference type="OrthoDB" id="5403634at2759"/>
<evidence type="ECO:0000259" key="2">
    <source>
        <dbReference type="Pfam" id="PF25545"/>
    </source>
</evidence>
<dbReference type="Pfam" id="PF25545">
    <property type="entry name" value="DUF7924"/>
    <property type="match status" value="1"/>
</dbReference>
<dbReference type="AlphaFoldDB" id="A0A178FQ29"/>
<feature type="region of interest" description="Disordered" evidence="1">
    <location>
        <begin position="1"/>
        <end position="36"/>
    </location>
</feature>
<evidence type="ECO:0000313" key="4">
    <source>
        <dbReference type="Proteomes" id="UP000243519"/>
    </source>
</evidence>
<keyword evidence="4" id="KW-1185">Reference proteome</keyword>
<feature type="compositionally biased region" description="Polar residues" evidence="1">
    <location>
        <begin position="454"/>
        <end position="481"/>
    </location>
</feature>
<feature type="region of interest" description="Disordered" evidence="1">
    <location>
        <begin position="444"/>
        <end position="509"/>
    </location>
</feature>
<feature type="compositionally biased region" description="Low complexity" evidence="1">
    <location>
        <begin position="154"/>
        <end position="167"/>
    </location>
</feature>
<comment type="caution">
    <text evidence="3">The sequence shown here is derived from an EMBL/GenBank/DDBJ whole genome shotgun (WGS) entry which is preliminary data.</text>
</comment>
<reference evidence="3 4" key="1">
    <citation type="submission" date="2016-05" db="EMBL/GenBank/DDBJ databases">
        <title>Genome sequencing of Trichophyton violaceum CMCC(F)T3l isolated from hair.</title>
        <authorList>
            <person name="Zhan P."/>
            <person name="Tao Y."/>
            <person name="Liu W."/>
        </authorList>
    </citation>
    <scope>NUCLEOTIDE SEQUENCE [LARGE SCALE GENOMIC DNA]</scope>
    <source>
        <strain evidence="4">CMCC(F)T3l</strain>
    </source>
</reference>
<feature type="region of interest" description="Disordered" evidence="1">
    <location>
        <begin position="58"/>
        <end position="167"/>
    </location>
</feature>
<dbReference type="EMBL" id="LHPN01000002">
    <property type="protein sequence ID" value="OAL74224.1"/>
    <property type="molecule type" value="Genomic_DNA"/>
</dbReference>
<evidence type="ECO:0000256" key="1">
    <source>
        <dbReference type="SAM" id="MobiDB-lite"/>
    </source>
</evidence>
<sequence length="509" mass="57005">MPKPASGGLSHRKRQGPEDCVGRRPSKRSKIDRRPPTFWDNLSRIWLTRDALEELDQRNSASISSEPPRSKQRPVTRLQEKERRLHQKLPSCTIYSGPATLNDIRRYSRGGGPDLSDLRNFPNPERLFHPMSTNNLDRRKRRAESPSGSAAEQSSANKTAKSSSTSAYNRNFEQNLIDNGIYLPGYKYPNGHRPPKPNNWVELNERLAQRRPSLSSSQFSEDDFEEFVDKDLNIRKEKPIGRFALSIIEGKVDDMMSMGEDYPFSNLAPLTDGTLVNARPDHFFGSRPEQLESQIRKDLSSYIVPSSQDSLPIIPNFFLETKGPDGSLMVATRQACYHGALGARGIHKLQNFKQDEESYDRNAYTITSTYHGGNLKIYTSHLVPRASGRPEYIMTMVNNWGMTGNIETFRQGASAYRNALDWAKEQREKIIEAANERLARVESEALTSEHVSEPTATLDGSQTSATSDETEIQDTAWSFAQPNDAGGPAASSKSDSRQADRPGGGPLAN</sequence>
<proteinExistence type="predicted"/>
<gene>
    <name evidence="3" type="ORF">A7D00_2256</name>
</gene>
<organism evidence="3 4">
    <name type="scientific">Trichophyton violaceum</name>
    <dbReference type="NCBI Taxonomy" id="34388"/>
    <lineage>
        <taxon>Eukaryota</taxon>
        <taxon>Fungi</taxon>
        <taxon>Dikarya</taxon>
        <taxon>Ascomycota</taxon>
        <taxon>Pezizomycotina</taxon>
        <taxon>Eurotiomycetes</taxon>
        <taxon>Eurotiomycetidae</taxon>
        <taxon>Onygenales</taxon>
        <taxon>Arthrodermataceae</taxon>
        <taxon>Trichophyton</taxon>
    </lineage>
</organism>
<dbReference type="Proteomes" id="UP000243519">
    <property type="component" value="Unassembled WGS sequence"/>
</dbReference>
<evidence type="ECO:0000313" key="3">
    <source>
        <dbReference type="EMBL" id="OAL74224.1"/>
    </source>
</evidence>
<dbReference type="InterPro" id="IPR057684">
    <property type="entry name" value="DUF7924"/>
</dbReference>
<accession>A0A178FQ29</accession>